<dbReference type="GO" id="GO:0016301">
    <property type="term" value="F:kinase activity"/>
    <property type="evidence" value="ECO:0007669"/>
    <property type="project" value="UniProtKB-KW"/>
</dbReference>
<keyword evidence="2" id="KW-0808">Transferase</keyword>
<protein>
    <submittedName>
        <fullName evidence="2">N-acetylglucosamine kinase-like BadF-type ATPase</fullName>
    </submittedName>
</protein>
<accession>A0A841IPF3</accession>
<dbReference type="SUPFAM" id="SSF53067">
    <property type="entry name" value="Actin-like ATPase domain"/>
    <property type="match status" value="2"/>
</dbReference>
<organism evidence="2 3">
    <name type="scientific">Nocardiopsis algeriensis</name>
    <dbReference type="NCBI Taxonomy" id="1478215"/>
    <lineage>
        <taxon>Bacteria</taxon>
        <taxon>Bacillati</taxon>
        <taxon>Actinomycetota</taxon>
        <taxon>Actinomycetes</taxon>
        <taxon>Streptosporangiales</taxon>
        <taxon>Nocardiopsidaceae</taxon>
        <taxon>Nocardiopsis</taxon>
    </lineage>
</organism>
<name>A0A841IPF3_9ACTN</name>
<dbReference type="Pfam" id="PF01869">
    <property type="entry name" value="BcrAD_BadFG"/>
    <property type="match status" value="1"/>
</dbReference>
<evidence type="ECO:0000313" key="3">
    <source>
        <dbReference type="Proteomes" id="UP000536604"/>
    </source>
</evidence>
<sequence length="354" mass="35733">MVTRTTFSPGRPDERLVVGVDAGGTVTRAVVATLSGQPVGRACAAGSNPNVHGPERAAEELASAVAGALGQAGARERGAVAACTVGLAGASALADPRVRARLEEALARVGLPPERCVFTGDDEAAFAAGTPAADGTVLVAGTGAIASRIEGRRRVRSADGMGWLIGDEGSAFWIGHQAARETARQLSRGTALSPLARLVAKQVIPGQRPAEGSDRRPEEHARAFARTLAAGPPIELARLAPLVTQAFHQGDPACTVIVDAAAGHLAHSVHQVRSRGDRLPVVMAGGVLLGSEPVRAALTRKLALGAAGAPVLTAGSTAGGAAWLAALRTGACPDDTELHSALTEPEPGGRTDAA</sequence>
<dbReference type="PANTHER" id="PTHR43190">
    <property type="entry name" value="N-ACETYL-D-GLUCOSAMINE KINASE"/>
    <property type="match status" value="1"/>
</dbReference>
<evidence type="ECO:0000313" key="2">
    <source>
        <dbReference type="EMBL" id="MBB6120070.1"/>
    </source>
</evidence>
<dbReference type="PANTHER" id="PTHR43190:SF3">
    <property type="entry name" value="N-ACETYL-D-GLUCOSAMINE KINASE"/>
    <property type="match status" value="1"/>
</dbReference>
<dbReference type="AlphaFoldDB" id="A0A841IPF3"/>
<reference evidence="2 3" key="1">
    <citation type="submission" date="2020-08" db="EMBL/GenBank/DDBJ databases">
        <title>Genomic Encyclopedia of Type Strains, Phase III (KMG-III): the genomes of soil and plant-associated and newly described type strains.</title>
        <authorList>
            <person name="Whitman W."/>
        </authorList>
    </citation>
    <scope>NUCLEOTIDE SEQUENCE [LARGE SCALE GENOMIC DNA]</scope>
    <source>
        <strain evidence="2 3">CECT 8712</strain>
    </source>
</reference>
<keyword evidence="3" id="KW-1185">Reference proteome</keyword>
<feature type="domain" description="ATPase BadF/BadG/BcrA/BcrD type" evidence="1">
    <location>
        <begin position="18"/>
        <end position="298"/>
    </location>
</feature>
<comment type="caution">
    <text evidence="2">The sequence shown here is derived from an EMBL/GenBank/DDBJ whole genome shotgun (WGS) entry which is preliminary data.</text>
</comment>
<dbReference type="InterPro" id="IPR002731">
    <property type="entry name" value="ATPase_BadF"/>
</dbReference>
<proteinExistence type="predicted"/>
<evidence type="ECO:0000259" key="1">
    <source>
        <dbReference type="Pfam" id="PF01869"/>
    </source>
</evidence>
<dbReference type="EMBL" id="JACHJO010000005">
    <property type="protein sequence ID" value="MBB6120070.1"/>
    <property type="molecule type" value="Genomic_DNA"/>
</dbReference>
<dbReference type="Proteomes" id="UP000536604">
    <property type="component" value="Unassembled WGS sequence"/>
</dbReference>
<keyword evidence="2" id="KW-0418">Kinase</keyword>
<dbReference type="Gene3D" id="3.30.420.40">
    <property type="match status" value="2"/>
</dbReference>
<dbReference type="InterPro" id="IPR043129">
    <property type="entry name" value="ATPase_NBD"/>
</dbReference>
<gene>
    <name evidence="2" type="ORF">FHS13_002021</name>
</gene>
<dbReference type="InterPro" id="IPR052519">
    <property type="entry name" value="Euk-type_GlcNAc_Kinase"/>
</dbReference>